<keyword evidence="19" id="KW-1185">Reference proteome</keyword>
<dbReference type="Pfam" id="PF05730">
    <property type="entry name" value="CFEM"/>
    <property type="match status" value="3"/>
</dbReference>
<dbReference type="InterPro" id="IPR051735">
    <property type="entry name" value="CFEM_domain"/>
</dbReference>
<evidence type="ECO:0000256" key="16">
    <source>
        <dbReference type="SAM" id="SignalP"/>
    </source>
</evidence>
<feature type="chain" id="PRO_5007806059" description="CFEM domain-containing protein" evidence="16">
    <location>
        <begin position="20"/>
        <end position="1193"/>
    </location>
</feature>
<dbReference type="AlphaFoldDB" id="A0A139GTN2"/>
<evidence type="ECO:0000256" key="2">
    <source>
        <dbReference type="ARBA" id="ARBA00004613"/>
    </source>
</evidence>
<dbReference type="SMART" id="SM00747">
    <property type="entry name" value="CFEM"/>
    <property type="match status" value="3"/>
</dbReference>
<dbReference type="STRING" id="321146.A0A139GTN2"/>
<feature type="disulfide bond" evidence="15">
    <location>
        <begin position="385"/>
        <end position="392"/>
    </location>
</feature>
<dbReference type="Proteomes" id="UP000070133">
    <property type="component" value="Unassembled WGS sequence"/>
</dbReference>
<evidence type="ECO:0000256" key="12">
    <source>
        <dbReference type="ARBA" id="ARBA00023157"/>
    </source>
</evidence>
<feature type="disulfide bond" evidence="15">
    <location>
        <begin position="221"/>
        <end position="228"/>
    </location>
</feature>
<gene>
    <name evidence="18" type="ORF">AC578_12</name>
</gene>
<evidence type="ECO:0000256" key="1">
    <source>
        <dbReference type="ARBA" id="ARBA00004609"/>
    </source>
</evidence>
<feature type="domain" description="CFEM" evidence="17">
    <location>
        <begin position="345"/>
        <end position="455"/>
    </location>
</feature>
<comment type="subcellular location">
    <subcellularLocation>
        <location evidence="1">Cell membrane</location>
        <topology evidence="1">Lipid-anchor</topology>
        <topology evidence="1">GPI-anchor</topology>
    </subcellularLocation>
    <subcellularLocation>
        <location evidence="2">Secreted</location>
    </subcellularLocation>
</comment>
<evidence type="ECO:0000256" key="15">
    <source>
        <dbReference type="PROSITE-ProRule" id="PRU01356"/>
    </source>
</evidence>
<accession>A0A139GTN2</accession>
<feature type="binding site" description="axial binding residue" evidence="15">
    <location>
        <position position="389"/>
    </location>
    <ligand>
        <name>heme</name>
        <dbReference type="ChEBI" id="CHEBI:30413"/>
    </ligand>
    <ligandPart>
        <name>Fe</name>
        <dbReference type="ChEBI" id="CHEBI:18248"/>
    </ligandPart>
</feature>
<dbReference type="PROSITE" id="PS52012">
    <property type="entry name" value="CFEM"/>
    <property type="match status" value="2"/>
</dbReference>
<evidence type="ECO:0000256" key="10">
    <source>
        <dbReference type="ARBA" id="ARBA00023004"/>
    </source>
</evidence>
<evidence type="ECO:0000256" key="6">
    <source>
        <dbReference type="ARBA" id="ARBA00022617"/>
    </source>
</evidence>
<evidence type="ECO:0000256" key="13">
    <source>
        <dbReference type="ARBA" id="ARBA00023180"/>
    </source>
</evidence>
<keyword evidence="8 15" id="KW-0479">Metal-binding</keyword>
<evidence type="ECO:0000313" key="19">
    <source>
        <dbReference type="Proteomes" id="UP000070133"/>
    </source>
</evidence>
<evidence type="ECO:0000313" key="18">
    <source>
        <dbReference type="EMBL" id="KXS93566.1"/>
    </source>
</evidence>
<comment type="caution">
    <text evidence="18">The sequence shown here is derived from an EMBL/GenBank/DDBJ whole genome shotgun (WGS) entry which is preliminary data.</text>
</comment>
<evidence type="ECO:0000256" key="5">
    <source>
        <dbReference type="ARBA" id="ARBA00022525"/>
    </source>
</evidence>
<keyword evidence="9 16" id="KW-0732">Signal</keyword>
<dbReference type="PANTHER" id="PTHR37928:SF2">
    <property type="entry name" value="GPI ANCHORED CFEM DOMAIN PROTEIN (AFU_ORTHOLOGUE AFUA_6G10580)"/>
    <property type="match status" value="1"/>
</dbReference>
<evidence type="ECO:0000256" key="11">
    <source>
        <dbReference type="ARBA" id="ARBA00023136"/>
    </source>
</evidence>
<reference evidence="18 19" key="1">
    <citation type="submission" date="2015-07" db="EMBL/GenBank/DDBJ databases">
        <title>Comparative genomics of the Sigatoka disease complex on banana suggests a link between parallel evolutionary changes in Pseudocercospora fijiensis and Pseudocercospora eumusae and increased virulence on the banana host.</title>
        <authorList>
            <person name="Chang T.-C."/>
            <person name="Salvucci A."/>
            <person name="Crous P.W."/>
            <person name="Stergiopoulos I."/>
        </authorList>
    </citation>
    <scope>NUCLEOTIDE SEQUENCE [LARGE SCALE GENOMIC DNA]</scope>
    <source>
        <strain evidence="18 19">CBS 114824</strain>
    </source>
</reference>
<dbReference type="InterPro" id="IPR008427">
    <property type="entry name" value="Extracellular_membr_CFEM_dom"/>
</dbReference>
<keyword evidence="4" id="KW-1003">Cell membrane</keyword>
<evidence type="ECO:0000256" key="9">
    <source>
        <dbReference type="ARBA" id="ARBA00022729"/>
    </source>
</evidence>
<keyword evidence="12 15" id="KW-1015">Disulfide bond</keyword>
<evidence type="ECO:0000256" key="7">
    <source>
        <dbReference type="ARBA" id="ARBA00022622"/>
    </source>
</evidence>
<keyword evidence="6 15" id="KW-0349">Heme</keyword>
<feature type="domain" description="CFEM" evidence="17">
    <location>
        <begin position="180"/>
        <end position="286"/>
    </location>
</feature>
<evidence type="ECO:0000256" key="3">
    <source>
        <dbReference type="ARBA" id="ARBA00010031"/>
    </source>
</evidence>
<protein>
    <recommendedName>
        <fullName evidence="17">CFEM domain-containing protein</fullName>
    </recommendedName>
</protein>
<proteinExistence type="inferred from homology"/>
<dbReference type="GO" id="GO:0046872">
    <property type="term" value="F:metal ion binding"/>
    <property type="evidence" value="ECO:0007669"/>
    <property type="project" value="UniProtKB-UniRule"/>
</dbReference>
<dbReference type="EMBL" id="LFZN01000450">
    <property type="protein sequence ID" value="KXS93566.1"/>
    <property type="molecule type" value="Genomic_DNA"/>
</dbReference>
<keyword evidence="7" id="KW-0336">GPI-anchor</keyword>
<evidence type="ECO:0000256" key="4">
    <source>
        <dbReference type="ARBA" id="ARBA00022475"/>
    </source>
</evidence>
<sequence>MGKCAVKLLALSLASQAYAQAYGNSSVVTVEVYQSCGNPSLTKTLFPPIYSSNSSIVAPSTYNYYVTSTTVPPYDRTLTARYTSTTIPPSGTQPGTVIIVEPTPERYVTITTTAPYDRTLTAPYTATTIEPSGTAPGTVIVVDPPRGRYVTRTVPYTGTTPITGPVTVTTIFPSGTLPGTYDVAIPFVSSSSSSPSATPSLYPPGLPNCSHTCVDYDFGECSINDPACICANPELVRRYSCCVAEQCDGPDQDSVVDFAADFCSAYGITDLPKNATEGCNPIVYPPGLPNCTHTCINYDFDGCSINDPACICANPELVRRYSCCVAEQCDGPDQESVADSAANFCAAYGITNLPTNATQGCNPIIYPPGLPNCSYSCVNYDFDGCSINDPACICSSPELVQRYSCCVSEQCDGADQASVVDSAANFCAAYGITNLPTNAAEGCYPSSTPASSVRTTSAPSSTPLPPGYVTSTTYGDYGSRTTITTIPYSGTVSGTVIIGIGITYTTTTTSQPSITSTPAPPGTVYATTYGDYSGTTTLTVIPYSGTVSGTISIGIPITRTTTTPSESPTPAPPGTVYETTYGDYSGTTTLTVIPYSGTVSGTISIGVPITHYNFKRGANATFIFSSSGCNDGHYFIQLFVRFIIFVKQQLFSIELDFIRIQLFVECLFLCVFDRVKHLFIDIVKLLVCFIERIFFDSTPPAAPTCGFANGPRSYGGSDVYNVQCGSDTTGTRYGDYYTTTAGQLSFEQCYVQCDGIAGCQGFVWLGATGSFGNGVGDCYFKGTGVVGEGIAFNGEFDSRKVAAIKVDQLTVVPPFTTTRSRPPNPNFLATADFQQHDYAIPDYYNDYTSPRYHHYYAVARHNHNYANSSYNHDYSSAANNHDYSSAAYYYYKHDYHNYYHKLLVDDFFHSHLVAAATFTTSVSLPPATALPCIRQGYLVQNRAWFTVEMSTGTLTEAGNITWDQNVQAIGYNRCDGLIYGTDALNRIIRFGADLVAQQVLPGNYRTFQTGDVDQNCQYWGLRTSGLNNNAAGYWIHINLDNRTSSYGSIVGSGQLTSGGFTGGENPNEPQYFFADWAYVPYAGDDYLWGVGIDQTTKFAYLYRFTKSTLTLDNVFSFGDIGITNNREGNNRVNFGAVYASPDGYLYGAENLSGRMYRFQVTAPYGWRYLGVGSRTFQNDGARCIDNTEAIGAY</sequence>
<evidence type="ECO:0000256" key="8">
    <source>
        <dbReference type="ARBA" id="ARBA00022723"/>
    </source>
</evidence>
<organism evidence="18 19">
    <name type="scientific">Pseudocercospora eumusae</name>
    <dbReference type="NCBI Taxonomy" id="321146"/>
    <lineage>
        <taxon>Eukaryota</taxon>
        <taxon>Fungi</taxon>
        <taxon>Dikarya</taxon>
        <taxon>Ascomycota</taxon>
        <taxon>Pezizomycotina</taxon>
        <taxon>Dothideomycetes</taxon>
        <taxon>Dothideomycetidae</taxon>
        <taxon>Mycosphaerellales</taxon>
        <taxon>Mycosphaerellaceae</taxon>
        <taxon>Pseudocercospora</taxon>
    </lineage>
</organism>
<feature type="binding site" description="axial binding residue" evidence="15">
    <location>
        <position position="225"/>
    </location>
    <ligand>
        <name>heme</name>
        <dbReference type="ChEBI" id="CHEBI:30413"/>
    </ligand>
    <ligandPart>
        <name>Fe</name>
        <dbReference type="ChEBI" id="CHEBI:18248"/>
    </ligandPart>
</feature>
<keyword evidence="11" id="KW-0472">Membrane</keyword>
<dbReference type="OrthoDB" id="3649074at2759"/>
<keyword evidence="5" id="KW-0964">Secreted</keyword>
<evidence type="ECO:0000259" key="17">
    <source>
        <dbReference type="PROSITE" id="PS52012"/>
    </source>
</evidence>
<evidence type="ECO:0000256" key="14">
    <source>
        <dbReference type="ARBA" id="ARBA00023288"/>
    </source>
</evidence>
<comment type="caution">
    <text evidence="15">Lacks conserved residue(s) required for the propagation of feature annotation.</text>
</comment>
<comment type="similarity">
    <text evidence="3">Belongs to the RBT5 family.</text>
</comment>
<keyword evidence="14" id="KW-0449">Lipoprotein</keyword>
<dbReference type="GO" id="GO:0005576">
    <property type="term" value="C:extracellular region"/>
    <property type="evidence" value="ECO:0007669"/>
    <property type="project" value="UniProtKB-SubCell"/>
</dbReference>
<dbReference type="GO" id="GO:0098552">
    <property type="term" value="C:side of membrane"/>
    <property type="evidence" value="ECO:0007669"/>
    <property type="project" value="UniProtKB-KW"/>
</dbReference>
<keyword evidence="13" id="KW-0325">Glycoprotein</keyword>
<dbReference type="GO" id="GO:0005886">
    <property type="term" value="C:plasma membrane"/>
    <property type="evidence" value="ECO:0007669"/>
    <property type="project" value="UniProtKB-SubCell"/>
</dbReference>
<feature type="disulfide bond" evidence="15">
    <location>
        <begin position="394"/>
        <end position="427"/>
    </location>
</feature>
<feature type="disulfide bond" evidence="15">
    <location>
        <begin position="230"/>
        <end position="263"/>
    </location>
</feature>
<keyword evidence="10 15" id="KW-0408">Iron</keyword>
<feature type="signal peptide" evidence="16">
    <location>
        <begin position="1"/>
        <end position="19"/>
    </location>
</feature>
<dbReference type="PANTHER" id="PTHR37928">
    <property type="entry name" value="CFEM DOMAIN PROTEIN (AFU_ORTHOLOGUE AFUA_6G14090)"/>
    <property type="match status" value="1"/>
</dbReference>
<name>A0A139GTN2_9PEZI</name>